<reference evidence="2 3" key="1">
    <citation type="submission" date="2018-08" db="EMBL/GenBank/DDBJ databases">
        <authorList>
            <person name="Miller G.E."/>
            <person name="Abrahams R."/>
            <person name="Bazan D.C."/>
            <person name="Beglau B.C."/>
            <person name="Blaylock E.C."/>
            <person name="Choi J.D."/>
            <person name="Grewal S.K."/>
            <person name="Hernandez E.V."/>
            <person name="Kim D.J."/>
            <person name="Kim K."/>
            <person name="Lee Y."/>
            <person name="Linde M.K."/>
            <person name="Lopez M.B."/>
            <person name="Pangalila E."/>
            <person name="Parker M.A."/>
            <person name="Specht R.C."/>
            <person name="Teng M.C."/>
            <person name="Toledo B."/>
            <person name="Tran S."/>
            <person name="Yu H."/>
            <person name="Kalaj N."/>
            <person name="Muthiah A.S."/>
            <person name="Dean N.S."/>
            <person name="Diaz A."/>
            <person name="Garlena R.A."/>
            <person name="Russell D.A."/>
            <person name="Pope W.H."/>
            <person name="Jacobs-Sera D."/>
            <person name="Hatfull G.F."/>
        </authorList>
    </citation>
    <scope>NUCLEOTIDE SEQUENCE [LARGE SCALE GENOMIC DNA]</scope>
</reference>
<protein>
    <submittedName>
        <fullName evidence="2">Uncharacterized protein</fullName>
    </submittedName>
</protein>
<dbReference type="EMBL" id="MH727556">
    <property type="protein sequence ID" value="AYB70211.1"/>
    <property type="molecule type" value="Genomic_DNA"/>
</dbReference>
<evidence type="ECO:0000256" key="1">
    <source>
        <dbReference type="SAM" id="Phobius"/>
    </source>
</evidence>
<gene>
    <name evidence="2" type="primary">102</name>
    <name evidence="2" type="ORF">SEA_ONEIAGILLIAN_101</name>
</gene>
<dbReference type="RefSeq" id="YP_009812707.1">
    <property type="nucleotide sequence ID" value="NC_048068.1"/>
</dbReference>
<keyword evidence="1" id="KW-0812">Transmembrane</keyword>
<keyword evidence="3" id="KW-1185">Reference proteome</keyword>
<dbReference type="Proteomes" id="UP000279330">
    <property type="component" value="Segment"/>
</dbReference>
<sequence length="77" mass="8306">MTVRFTDEDGRPSNVVLNESTGEVRYRVHWSRIGQLVAAVVLIVIGWSIVTGMLDLADEPLPPCSQATITHTCGGAP</sequence>
<keyword evidence="1" id="KW-0472">Membrane</keyword>
<evidence type="ECO:0000313" key="2">
    <source>
        <dbReference type="EMBL" id="AYB70211.1"/>
    </source>
</evidence>
<name>A0A385UF35_9CAUD</name>
<evidence type="ECO:0000313" key="3">
    <source>
        <dbReference type="Proteomes" id="UP000279330"/>
    </source>
</evidence>
<dbReference type="KEGG" id="vg:55003776"/>
<keyword evidence="1" id="KW-1133">Transmembrane helix</keyword>
<feature type="transmembrane region" description="Helical" evidence="1">
    <location>
        <begin position="33"/>
        <end position="54"/>
    </location>
</feature>
<dbReference type="GeneID" id="55003776"/>
<accession>A0A385UF35</accession>
<organism evidence="2 3">
    <name type="scientific">Microbacterium phage OneinaGillian</name>
    <dbReference type="NCBI Taxonomy" id="2301604"/>
    <lineage>
        <taxon>Viruses</taxon>
        <taxon>Duplodnaviria</taxon>
        <taxon>Heunggongvirae</taxon>
        <taxon>Uroviricota</taxon>
        <taxon>Caudoviricetes</taxon>
        <taxon>Gillianvirus</taxon>
        <taxon>Gillianvirus oneinagillian</taxon>
    </lineage>
</organism>
<proteinExistence type="predicted"/>